<evidence type="ECO:0000256" key="7">
    <source>
        <dbReference type="HAMAP-Rule" id="MF_01235"/>
    </source>
</evidence>
<dbReference type="STRING" id="79883.GCA_001636495_01018"/>
<comment type="similarity">
    <text evidence="4 7">Belongs to the NanE family.</text>
</comment>
<comment type="function">
    <text evidence="2 7">Converts N-acetylmannosamine-6-phosphate (ManNAc-6-P) to N-acetylglucosamine-6-phosphate (GlcNAc-6-P).</text>
</comment>
<dbReference type="FunFam" id="3.20.20.70:FF:000035">
    <property type="entry name" value="Putative N-acetylmannosamine-6-phosphate 2-epimerase"/>
    <property type="match status" value="1"/>
</dbReference>
<dbReference type="NCBIfam" id="NF002231">
    <property type="entry name" value="PRK01130.1"/>
    <property type="match status" value="1"/>
</dbReference>
<dbReference type="Pfam" id="PF04131">
    <property type="entry name" value="NanE"/>
    <property type="match status" value="1"/>
</dbReference>
<dbReference type="GO" id="GO:0019262">
    <property type="term" value="P:N-acetylneuraminate catabolic process"/>
    <property type="evidence" value="ECO:0007669"/>
    <property type="project" value="UniProtKB-UniRule"/>
</dbReference>
<dbReference type="AlphaFoldDB" id="A0A5D4T3P9"/>
<dbReference type="UniPathway" id="UPA00629">
    <property type="reaction ID" value="UER00682"/>
</dbReference>
<dbReference type="Proteomes" id="UP000322524">
    <property type="component" value="Unassembled WGS sequence"/>
</dbReference>
<evidence type="ECO:0000313" key="9">
    <source>
        <dbReference type="Proteomes" id="UP000322524"/>
    </source>
</evidence>
<dbReference type="HAMAP" id="MF_01235">
    <property type="entry name" value="ManNAc6P_epimer"/>
    <property type="match status" value="1"/>
</dbReference>
<keyword evidence="6 7" id="KW-0119">Carbohydrate metabolism</keyword>
<name>A0A5D4T3P9_9BACI</name>
<dbReference type="GO" id="GO:0005829">
    <property type="term" value="C:cytosol"/>
    <property type="evidence" value="ECO:0007669"/>
    <property type="project" value="TreeGrafter"/>
</dbReference>
<dbReference type="InterPro" id="IPR013785">
    <property type="entry name" value="Aldolase_TIM"/>
</dbReference>
<evidence type="ECO:0000256" key="5">
    <source>
        <dbReference type="ARBA" id="ARBA00023235"/>
    </source>
</evidence>
<evidence type="ECO:0000313" key="8">
    <source>
        <dbReference type="EMBL" id="TYS69955.1"/>
    </source>
</evidence>
<organism evidence="8 9">
    <name type="scientific">Sutcliffiella horikoshii</name>
    <dbReference type="NCBI Taxonomy" id="79883"/>
    <lineage>
        <taxon>Bacteria</taxon>
        <taxon>Bacillati</taxon>
        <taxon>Bacillota</taxon>
        <taxon>Bacilli</taxon>
        <taxon>Bacillales</taxon>
        <taxon>Bacillaceae</taxon>
        <taxon>Sutcliffiella</taxon>
    </lineage>
</organism>
<evidence type="ECO:0000256" key="1">
    <source>
        <dbReference type="ARBA" id="ARBA00000056"/>
    </source>
</evidence>
<dbReference type="CDD" id="cd04729">
    <property type="entry name" value="NanE"/>
    <property type="match status" value="1"/>
</dbReference>
<dbReference type="PANTHER" id="PTHR36204">
    <property type="entry name" value="N-ACETYLMANNOSAMINE-6-PHOSPHATE 2-EPIMERASE-RELATED"/>
    <property type="match status" value="1"/>
</dbReference>
<proteinExistence type="inferred from homology"/>
<protein>
    <recommendedName>
        <fullName evidence="7">Putative N-acetylmannosamine-6-phosphate 2-epimerase</fullName>
        <ecNumber evidence="7">5.1.3.9</ecNumber>
    </recommendedName>
    <alternativeName>
        <fullName evidence="7">ManNAc-6-P epimerase</fullName>
    </alternativeName>
</protein>
<dbReference type="GO" id="GO:0006053">
    <property type="term" value="P:N-acetylmannosamine catabolic process"/>
    <property type="evidence" value="ECO:0007669"/>
    <property type="project" value="TreeGrafter"/>
</dbReference>
<dbReference type="EMBL" id="VTEV01000002">
    <property type="protein sequence ID" value="TYS69955.1"/>
    <property type="molecule type" value="Genomic_DNA"/>
</dbReference>
<gene>
    <name evidence="7" type="primary">nanE</name>
    <name evidence="8" type="ORF">FZC76_06185</name>
</gene>
<evidence type="ECO:0000256" key="6">
    <source>
        <dbReference type="ARBA" id="ARBA00023277"/>
    </source>
</evidence>
<sequence>MFQQIKGKLIVSCQALENEPLHGSDVMAKMAKAAWIGGASGIRANGVKDIKAIKQAVALPIIGLVKRDYPDSEVYITATKKEVDELIVAGVDIIALDATSRIRPNSETLESLVAYIKANDILVMADISTFEEGKRAADIGVDCVSTTMSGYTAYSPQKQEPDFYLLKKLVKELSIPVFAEGRISTPEEAKKALDLGAFAVVVGSAITRPQEITKSFAKVFEKEVAGYDGSTNGVKEQVRRIN</sequence>
<dbReference type="PANTHER" id="PTHR36204:SF1">
    <property type="entry name" value="N-ACETYLMANNOSAMINE-6-PHOSPHATE 2-EPIMERASE-RELATED"/>
    <property type="match status" value="1"/>
</dbReference>
<reference evidence="8 9" key="1">
    <citation type="submission" date="2019-08" db="EMBL/GenBank/DDBJ databases">
        <title>Bacillus genomes from the desert of Cuatro Cienegas, Coahuila.</title>
        <authorList>
            <person name="Olmedo-Alvarez G."/>
        </authorList>
    </citation>
    <scope>NUCLEOTIDE SEQUENCE [LARGE SCALE GENOMIC DNA]</scope>
    <source>
        <strain evidence="8 9">CH28_1T</strain>
    </source>
</reference>
<comment type="catalytic activity">
    <reaction evidence="1 7">
        <text>an N-acyl-D-glucosamine 6-phosphate = an N-acyl-D-mannosamine 6-phosphate</text>
        <dbReference type="Rhea" id="RHEA:23932"/>
        <dbReference type="ChEBI" id="CHEBI:57599"/>
        <dbReference type="ChEBI" id="CHEBI:57666"/>
        <dbReference type="EC" id="5.1.3.9"/>
    </reaction>
</comment>
<evidence type="ECO:0000256" key="3">
    <source>
        <dbReference type="ARBA" id="ARBA00005081"/>
    </source>
</evidence>
<dbReference type="InterPro" id="IPR011060">
    <property type="entry name" value="RibuloseP-bd_barrel"/>
</dbReference>
<dbReference type="Gene3D" id="3.20.20.70">
    <property type="entry name" value="Aldolase class I"/>
    <property type="match status" value="1"/>
</dbReference>
<evidence type="ECO:0000256" key="2">
    <source>
        <dbReference type="ARBA" id="ARBA00002147"/>
    </source>
</evidence>
<dbReference type="InterPro" id="IPR007260">
    <property type="entry name" value="NanE"/>
</dbReference>
<keyword evidence="5 7" id="KW-0413">Isomerase</keyword>
<evidence type="ECO:0000256" key="4">
    <source>
        <dbReference type="ARBA" id="ARBA00007439"/>
    </source>
</evidence>
<dbReference type="GO" id="GO:0005975">
    <property type="term" value="P:carbohydrate metabolic process"/>
    <property type="evidence" value="ECO:0007669"/>
    <property type="project" value="UniProtKB-UniRule"/>
</dbReference>
<dbReference type="EC" id="5.1.3.9" evidence="7"/>
<dbReference type="SUPFAM" id="SSF51366">
    <property type="entry name" value="Ribulose-phoshate binding barrel"/>
    <property type="match status" value="1"/>
</dbReference>
<dbReference type="OrthoDB" id="9781704at2"/>
<dbReference type="GO" id="GO:0047465">
    <property type="term" value="F:N-acylglucosamine-6-phosphate 2-epimerase activity"/>
    <property type="evidence" value="ECO:0007669"/>
    <property type="project" value="UniProtKB-EC"/>
</dbReference>
<comment type="caution">
    <text evidence="8">The sequence shown here is derived from an EMBL/GenBank/DDBJ whole genome shotgun (WGS) entry which is preliminary data.</text>
</comment>
<accession>A0A5D4T3P9</accession>
<comment type="pathway">
    <text evidence="3 7">Amino-sugar metabolism; N-acetylneuraminate degradation; D-fructose 6-phosphate from N-acetylneuraminate: step 3/5.</text>
</comment>